<dbReference type="InterPro" id="IPR014730">
    <property type="entry name" value="ETF_a/b_N"/>
</dbReference>
<gene>
    <name evidence="3" type="ORF">ENL71_03975</name>
</gene>
<dbReference type="InterPro" id="IPR012255">
    <property type="entry name" value="ETF_b"/>
</dbReference>
<accession>A0A7C5Z613</accession>
<evidence type="ECO:0000259" key="2">
    <source>
        <dbReference type="SMART" id="SM00893"/>
    </source>
</evidence>
<comment type="caution">
    <text evidence="3">The sequence shown here is derived from an EMBL/GenBank/DDBJ whole genome shotgun (WGS) entry which is preliminary data.</text>
</comment>
<feature type="domain" description="Electron transfer flavoprotein alpha/beta-subunit N-terminal" evidence="2">
    <location>
        <begin position="22"/>
        <end position="214"/>
    </location>
</feature>
<reference evidence="3" key="1">
    <citation type="journal article" date="2020" name="mSystems">
        <title>Genome- and Community-Level Interaction Insights into Carbon Utilization and Element Cycling Functions of Hydrothermarchaeota in Hydrothermal Sediment.</title>
        <authorList>
            <person name="Zhou Z."/>
            <person name="Liu Y."/>
            <person name="Xu W."/>
            <person name="Pan J."/>
            <person name="Luo Z.H."/>
            <person name="Li M."/>
        </authorList>
    </citation>
    <scope>NUCLEOTIDE SEQUENCE [LARGE SCALE GENOMIC DNA]</scope>
    <source>
        <strain evidence="3">SpSt-102</strain>
    </source>
</reference>
<dbReference type="SMART" id="SM00893">
    <property type="entry name" value="ETF"/>
    <property type="match status" value="1"/>
</dbReference>
<proteinExistence type="predicted"/>
<protein>
    <recommendedName>
        <fullName evidence="1">Electron transfer flavoprotein small subunit</fullName>
    </recommendedName>
</protein>
<dbReference type="Gene3D" id="3.40.50.620">
    <property type="entry name" value="HUPs"/>
    <property type="match status" value="1"/>
</dbReference>
<dbReference type="PANTHER" id="PTHR21294">
    <property type="entry name" value="ELECTRON TRANSFER FLAVOPROTEIN BETA-SUBUNIT"/>
    <property type="match status" value="1"/>
</dbReference>
<dbReference type="EMBL" id="DRUZ01000052">
    <property type="protein sequence ID" value="HHS01674.1"/>
    <property type="molecule type" value="Genomic_DNA"/>
</dbReference>
<dbReference type="InterPro" id="IPR014729">
    <property type="entry name" value="Rossmann-like_a/b/a_fold"/>
</dbReference>
<sequence length="262" mass="29345">MRVLVCIKQVVDPEKVEYNPQTKTIKRNAQYLINNPADLSALEFALRIKDVYKDVHITTLSMGPSECESKIKELIEVGCDSCVLLSDKRLAGSDAYSTAYALAKAIEKLGNFDLILCGESSLDGETSIVPPQIAEYLNIPHIAFASNIKVLELQRIEVERKVKNTVFKFEVNLPALISVKKESSYLRLPKLSFMIKALSYTPQVLSLDDLENFDFSKVGAEGSKTSVDEFMEQNFEEVKCEIYEGIEGAQIECIADLVTRFL</sequence>
<dbReference type="Pfam" id="PF01012">
    <property type="entry name" value="ETF"/>
    <property type="match status" value="1"/>
</dbReference>
<dbReference type="InterPro" id="IPR033948">
    <property type="entry name" value="ETF_beta_N"/>
</dbReference>
<evidence type="ECO:0000256" key="1">
    <source>
        <dbReference type="ARBA" id="ARBA00042002"/>
    </source>
</evidence>
<name>A0A7C5Z613_9FIRM</name>
<dbReference type="SUPFAM" id="SSF52402">
    <property type="entry name" value="Adenine nucleotide alpha hydrolases-like"/>
    <property type="match status" value="1"/>
</dbReference>
<dbReference type="PANTHER" id="PTHR21294:SF17">
    <property type="entry name" value="PROTEIN FIXA"/>
    <property type="match status" value="1"/>
</dbReference>
<evidence type="ECO:0000313" key="3">
    <source>
        <dbReference type="EMBL" id="HHS01674.1"/>
    </source>
</evidence>
<dbReference type="AlphaFoldDB" id="A0A7C5Z613"/>
<dbReference type="PIRSF" id="PIRSF000090">
    <property type="entry name" value="Beta-ETF"/>
    <property type="match status" value="1"/>
</dbReference>
<dbReference type="CDD" id="cd01714">
    <property type="entry name" value="ETF_beta"/>
    <property type="match status" value="1"/>
</dbReference>
<organism evidence="3">
    <name type="scientific">Caldicellulosiruptor owensensis</name>
    <dbReference type="NCBI Taxonomy" id="55205"/>
    <lineage>
        <taxon>Bacteria</taxon>
        <taxon>Bacillati</taxon>
        <taxon>Bacillota</taxon>
        <taxon>Bacillota incertae sedis</taxon>
        <taxon>Caldicellulosiruptorales</taxon>
        <taxon>Caldicellulosiruptoraceae</taxon>
        <taxon>Caldicellulosiruptor</taxon>
    </lineage>
</organism>
<dbReference type="GO" id="GO:0009055">
    <property type="term" value="F:electron transfer activity"/>
    <property type="evidence" value="ECO:0007669"/>
    <property type="project" value="InterPro"/>
</dbReference>